<reference evidence="1" key="1">
    <citation type="submission" date="2021-01" db="EMBL/GenBank/DDBJ databases">
        <title>Whole genome shotgun sequence of Actinoplanes rishiriensis NBRC 108556.</title>
        <authorList>
            <person name="Komaki H."/>
            <person name="Tamura T."/>
        </authorList>
    </citation>
    <scope>NUCLEOTIDE SEQUENCE</scope>
    <source>
        <strain evidence="1">NBRC 108556</strain>
    </source>
</reference>
<evidence type="ECO:0008006" key="3">
    <source>
        <dbReference type="Google" id="ProtNLM"/>
    </source>
</evidence>
<gene>
    <name evidence="1" type="ORF">Ari01nite_15340</name>
</gene>
<dbReference type="EMBL" id="BOMV01000008">
    <property type="protein sequence ID" value="GIE94069.1"/>
    <property type="molecule type" value="Genomic_DNA"/>
</dbReference>
<evidence type="ECO:0000313" key="1">
    <source>
        <dbReference type="EMBL" id="GIE94069.1"/>
    </source>
</evidence>
<comment type="caution">
    <text evidence="1">The sequence shown here is derived from an EMBL/GenBank/DDBJ whole genome shotgun (WGS) entry which is preliminary data.</text>
</comment>
<dbReference type="AlphaFoldDB" id="A0A919JVL0"/>
<protein>
    <recommendedName>
        <fullName evidence="3">Flavin reductase</fullName>
    </recommendedName>
</protein>
<accession>A0A919JVL0</accession>
<organism evidence="1 2">
    <name type="scientific">Paractinoplanes rishiriensis</name>
    <dbReference type="NCBI Taxonomy" id="1050105"/>
    <lineage>
        <taxon>Bacteria</taxon>
        <taxon>Bacillati</taxon>
        <taxon>Actinomycetota</taxon>
        <taxon>Actinomycetes</taxon>
        <taxon>Micromonosporales</taxon>
        <taxon>Micromonosporaceae</taxon>
        <taxon>Paractinoplanes</taxon>
    </lineage>
</organism>
<dbReference type="Proteomes" id="UP000636960">
    <property type="component" value="Unassembled WGS sequence"/>
</dbReference>
<keyword evidence="2" id="KW-1185">Reference proteome</keyword>
<name>A0A919JVL0_9ACTN</name>
<evidence type="ECO:0000313" key="2">
    <source>
        <dbReference type="Proteomes" id="UP000636960"/>
    </source>
</evidence>
<proteinExistence type="predicted"/>
<sequence>MPVGVALAHVALRPSFDCGKCGEPWPCAPAKVELAEQFQADLLGLSTYLGAQMVDAMEQATGNCAWGRVDNLFDRFLGWIPRDRRDRRAA</sequence>